<dbReference type="InterPro" id="IPR017946">
    <property type="entry name" value="PLC-like_Pdiesterase_TIM-brl"/>
</dbReference>
<dbReference type="Gene3D" id="3.20.20.190">
    <property type="entry name" value="Phosphatidylinositol (PI) phosphodiesterase"/>
    <property type="match status" value="1"/>
</dbReference>
<dbReference type="GO" id="GO:0008081">
    <property type="term" value="F:phosphoric diester hydrolase activity"/>
    <property type="evidence" value="ECO:0007669"/>
    <property type="project" value="InterPro"/>
</dbReference>
<dbReference type="GO" id="GO:0006629">
    <property type="term" value="P:lipid metabolic process"/>
    <property type="evidence" value="ECO:0007669"/>
    <property type="project" value="InterPro"/>
</dbReference>
<accession>A0A0D4C1A3</accession>
<dbReference type="KEGG" id="ari:UM93_14980"/>
<organism evidence="2 3">
    <name type="scientific">Psychromicrobium lacuslunae</name>
    <dbReference type="NCBI Taxonomy" id="1618207"/>
    <lineage>
        <taxon>Bacteria</taxon>
        <taxon>Bacillati</taxon>
        <taxon>Actinomycetota</taxon>
        <taxon>Actinomycetes</taxon>
        <taxon>Micrococcales</taxon>
        <taxon>Micrococcaceae</taxon>
        <taxon>Psychromicrobium</taxon>
    </lineage>
</organism>
<dbReference type="EMBL" id="CP011005">
    <property type="protein sequence ID" value="AJT42472.1"/>
    <property type="molecule type" value="Genomic_DNA"/>
</dbReference>
<dbReference type="AlphaFoldDB" id="A0A0D4C1A3"/>
<dbReference type="InterPro" id="IPR030395">
    <property type="entry name" value="GP_PDE_dom"/>
</dbReference>
<dbReference type="PANTHER" id="PTHR46211:SF13">
    <property type="entry name" value="GLYCEROPHOSPHODIESTER PHOSPHODIESTERASE 1-RELATED"/>
    <property type="match status" value="1"/>
</dbReference>
<dbReference type="RefSeq" id="WP_045076335.1">
    <property type="nucleotide sequence ID" value="NZ_CP011005.1"/>
</dbReference>
<dbReference type="PATRIC" id="fig|1618207.4.peg.3051"/>
<proteinExistence type="predicted"/>
<dbReference type="PROSITE" id="PS51704">
    <property type="entry name" value="GP_PDE"/>
    <property type="match status" value="1"/>
</dbReference>
<dbReference type="SUPFAM" id="SSF51695">
    <property type="entry name" value="PLC-like phosphodiesterases"/>
    <property type="match status" value="1"/>
</dbReference>
<feature type="domain" description="GP-PDE" evidence="1">
    <location>
        <begin position="2"/>
        <end position="282"/>
    </location>
</feature>
<evidence type="ECO:0000313" key="2">
    <source>
        <dbReference type="EMBL" id="AJT42472.1"/>
    </source>
</evidence>
<keyword evidence="3" id="KW-1185">Reference proteome</keyword>
<gene>
    <name evidence="2" type="ORF">UM93_14980</name>
</gene>
<name>A0A0D4C1A3_9MICC</name>
<sequence length="282" mass="30549">MTLIYAHRGASAQYAEHTRAAYLQAIADGADGMECDVHLTADHQVVLLHDSTVDRTSNGSGAVAEMTLAELRELDFSSWKGVDVPDEYGANSQQFLTLGELLDLLLAAGRPIGLTIEFKHPNPFGDRLEEETLKLLLARGWLPQSSKLGSLNISFMSFDPDAMKYLASTVPAAQLCQLVAEIDVEQLSKELGLGAVAAVAAATALRLALAEGLRLLDSGEAGIAGPGIDYLRAQPDQTRRWLEAGRIFRVWTVDEAADVRFCLDFGVQEITTNRPAEVRALL</sequence>
<dbReference type="PANTHER" id="PTHR46211">
    <property type="entry name" value="GLYCEROPHOSPHORYL DIESTER PHOSPHODIESTERASE"/>
    <property type="match status" value="1"/>
</dbReference>
<protein>
    <submittedName>
        <fullName evidence="2">Glycerophosphodiester phosphodiesterase</fullName>
    </submittedName>
</protein>
<dbReference type="Pfam" id="PF03009">
    <property type="entry name" value="GDPD"/>
    <property type="match status" value="1"/>
</dbReference>
<dbReference type="HOGENOM" id="CLU_030006_3_0_11"/>
<dbReference type="STRING" id="1618207.UM93_14980"/>
<evidence type="ECO:0000313" key="3">
    <source>
        <dbReference type="Proteomes" id="UP000061839"/>
    </source>
</evidence>
<dbReference type="OrthoDB" id="9758957at2"/>
<dbReference type="Proteomes" id="UP000061839">
    <property type="component" value="Chromosome"/>
</dbReference>
<reference evidence="2 3" key="1">
    <citation type="journal article" date="2015" name="Genome Announc.">
        <title>Complete Genome Sequencing of Protease-Producing Novel Arthrobacter sp. Strain IHBB 11108 Using PacBio Single-Molecule Real-Time Sequencing Technology.</title>
        <authorList>
            <person name="Kiran S."/>
            <person name="Swarnkar M.K."/>
            <person name="Pal M."/>
            <person name="Thakur R."/>
            <person name="Tewari R."/>
            <person name="Singh A.K."/>
            <person name="Gulati A."/>
        </authorList>
    </citation>
    <scope>NUCLEOTIDE SEQUENCE [LARGE SCALE GENOMIC DNA]</scope>
    <source>
        <strain evidence="2 3">IHBB 11108</strain>
    </source>
</reference>
<evidence type="ECO:0000259" key="1">
    <source>
        <dbReference type="PROSITE" id="PS51704"/>
    </source>
</evidence>